<dbReference type="NCBIfam" id="TIGR02613">
    <property type="entry name" value="mob_myst_B"/>
    <property type="match status" value="1"/>
</dbReference>
<protein>
    <submittedName>
        <fullName evidence="3">Mobile mystery protein B</fullName>
    </submittedName>
</protein>
<evidence type="ECO:0000313" key="3">
    <source>
        <dbReference type="EMBL" id="TKB99952.1"/>
    </source>
</evidence>
<reference evidence="3 4" key="1">
    <citation type="submission" date="2019-04" db="EMBL/GenBank/DDBJ databases">
        <title>Pedobacter sp. AR-2-6 sp. nov., isolated from Arctic soil.</title>
        <authorList>
            <person name="Dahal R.H."/>
            <person name="Kim D.-U."/>
        </authorList>
    </citation>
    <scope>NUCLEOTIDE SEQUENCE [LARGE SCALE GENOMIC DNA]</scope>
    <source>
        <strain evidence="3 4">AR-2-6</strain>
    </source>
</reference>
<dbReference type="Pfam" id="PF02661">
    <property type="entry name" value="Fic"/>
    <property type="match status" value="1"/>
</dbReference>
<evidence type="ECO:0000259" key="2">
    <source>
        <dbReference type="PROSITE" id="PS51459"/>
    </source>
</evidence>
<organism evidence="3 4">
    <name type="scientific">Pedobacter cryotolerans</name>
    <dbReference type="NCBI Taxonomy" id="2571270"/>
    <lineage>
        <taxon>Bacteria</taxon>
        <taxon>Pseudomonadati</taxon>
        <taxon>Bacteroidota</taxon>
        <taxon>Sphingobacteriia</taxon>
        <taxon>Sphingobacteriales</taxon>
        <taxon>Sphingobacteriaceae</taxon>
        <taxon>Pedobacter</taxon>
    </lineage>
</organism>
<dbReference type="InterPro" id="IPR003812">
    <property type="entry name" value="Fido"/>
</dbReference>
<dbReference type="InterPro" id="IPR040198">
    <property type="entry name" value="Fido_containing"/>
</dbReference>
<dbReference type="PANTHER" id="PTHR13504:SF39">
    <property type="entry name" value="CELL FILAMENTATION PROTEIN"/>
    <property type="match status" value="1"/>
</dbReference>
<evidence type="ECO:0000256" key="1">
    <source>
        <dbReference type="PIRSR" id="PIRSR640198-1"/>
    </source>
</evidence>
<dbReference type="Gene3D" id="1.10.3290.10">
    <property type="entry name" value="Fido-like domain"/>
    <property type="match status" value="1"/>
</dbReference>
<dbReference type="InterPro" id="IPR013436">
    <property type="entry name" value="Mobile_mystery_prot_B"/>
</dbReference>
<sequence>MGLELSYNDGQTPLNDEEKEGLRIVTITTTEELNEFEQQNIEEAMLWLVSKKLKPEVILTEKFLKDLHYKMYAKTWKWAGEFRKTEKNIGVNYWKISTELKILLDDCLFWIYNKTYEPDETAIRFKHRLVSIHCFPNGNGRHSRLIADVIIEKIFKKTLFTWGQSNLSNTNPIRIQYIKALKTADLGNVLPLILFSRQ</sequence>
<dbReference type="OrthoDB" id="9814400at2"/>
<dbReference type="SUPFAM" id="SSF140931">
    <property type="entry name" value="Fic-like"/>
    <property type="match status" value="1"/>
</dbReference>
<dbReference type="InterPro" id="IPR036597">
    <property type="entry name" value="Fido-like_dom_sf"/>
</dbReference>
<dbReference type="Proteomes" id="UP000310477">
    <property type="component" value="Unassembled WGS sequence"/>
</dbReference>
<dbReference type="RefSeq" id="WP_136877116.1">
    <property type="nucleotide sequence ID" value="NZ_SWBO01000005.1"/>
</dbReference>
<dbReference type="EMBL" id="SWBO01000005">
    <property type="protein sequence ID" value="TKB99952.1"/>
    <property type="molecule type" value="Genomic_DNA"/>
</dbReference>
<accession>A0A4U1C8Q9</accession>
<evidence type="ECO:0000313" key="4">
    <source>
        <dbReference type="Proteomes" id="UP000310477"/>
    </source>
</evidence>
<comment type="caution">
    <text evidence="3">The sequence shown here is derived from an EMBL/GenBank/DDBJ whole genome shotgun (WGS) entry which is preliminary data.</text>
</comment>
<gene>
    <name evidence="3" type="ORF">FA045_10950</name>
</gene>
<feature type="domain" description="Fido" evidence="2">
    <location>
        <begin position="59"/>
        <end position="198"/>
    </location>
</feature>
<proteinExistence type="predicted"/>
<dbReference type="PROSITE" id="PS51459">
    <property type="entry name" value="FIDO"/>
    <property type="match status" value="1"/>
</dbReference>
<name>A0A4U1C8Q9_9SPHI</name>
<dbReference type="AlphaFoldDB" id="A0A4U1C8Q9"/>
<keyword evidence="4" id="KW-1185">Reference proteome</keyword>
<feature type="active site" evidence="1">
    <location>
        <position position="133"/>
    </location>
</feature>
<dbReference type="PANTHER" id="PTHR13504">
    <property type="entry name" value="FIDO DOMAIN-CONTAINING PROTEIN DDB_G0283145"/>
    <property type="match status" value="1"/>
</dbReference>